<dbReference type="EMBL" id="KN832876">
    <property type="protein sequence ID" value="KIN01554.1"/>
    <property type="molecule type" value="Genomic_DNA"/>
</dbReference>
<organism evidence="6 7">
    <name type="scientific">Oidiodendron maius (strain Zn)</name>
    <dbReference type="NCBI Taxonomy" id="913774"/>
    <lineage>
        <taxon>Eukaryota</taxon>
        <taxon>Fungi</taxon>
        <taxon>Dikarya</taxon>
        <taxon>Ascomycota</taxon>
        <taxon>Pezizomycotina</taxon>
        <taxon>Leotiomycetes</taxon>
        <taxon>Leotiomycetes incertae sedis</taxon>
        <taxon>Myxotrichaceae</taxon>
        <taxon>Oidiodendron</taxon>
    </lineage>
</organism>
<feature type="non-terminal residue" evidence="6">
    <location>
        <position position="1"/>
    </location>
</feature>
<keyword evidence="4 5" id="KW-0949">S-adenosyl-L-methionine</keyword>
<keyword evidence="2 5" id="KW-0489">Methyltransferase</keyword>
<feature type="active site" evidence="5">
    <location>
        <position position="289"/>
    </location>
</feature>
<dbReference type="InterPro" id="IPR001525">
    <property type="entry name" value="C5_MeTfrase"/>
</dbReference>
<gene>
    <name evidence="6" type="ORF">OIDMADRAFT_89178</name>
</gene>
<dbReference type="PRINTS" id="PR00105">
    <property type="entry name" value="C5METTRFRASE"/>
</dbReference>
<evidence type="ECO:0000256" key="3">
    <source>
        <dbReference type="ARBA" id="ARBA00022679"/>
    </source>
</evidence>
<reference evidence="7" key="2">
    <citation type="submission" date="2015-01" db="EMBL/GenBank/DDBJ databases">
        <title>Evolutionary Origins and Diversification of the Mycorrhizal Mutualists.</title>
        <authorList>
            <consortium name="DOE Joint Genome Institute"/>
            <consortium name="Mycorrhizal Genomics Consortium"/>
            <person name="Kohler A."/>
            <person name="Kuo A."/>
            <person name="Nagy L.G."/>
            <person name="Floudas D."/>
            <person name="Copeland A."/>
            <person name="Barry K.W."/>
            <person name="Cichocki N."/>
            <person name="Veneault-Fourrey C."/>
            <person name="LaButti K."/>
            <person name="Lindquist E.A."/>
            <person name="Lipzen A."/>
            <person name="Lundell T."/>
            <person name="Morin E."/>
            <person name="Murat C."/>
            <person name="Riley R."/>
            <person name="Ohm R."/>
            <person name="Sun H."/>
            <person name="Tunlid A."/>
            <person name="Henrissat B."/>
            <person name="Grigoriev I.V."/>
            <person name="Hibbett D.S."/>
            <person name="Martin F."/>
        </authorList>
    </citation>
    <scope>NUCLEOTIDE SEQUENCE [LARGE SCALE GENOMIC DNA]</scope>
    <source>
        <strain evidence="7">Zn</strain>
    </source>
</reference>
<dbReference type="InterPro" id="IPR050390">
    <property type="entry name" value="C5-Methyltransferase"/>
</dbReference>
<dbReference type="PANTHER" id="PTHR10629:SF52">
    <property type="entry name" value="DNA (CYTOSINE-5)-METHYLTRANSFERASE 1"/>
    <property type="match status" value="1"/>
</dbReference>
<evidence type="ECO:0000313" key="7">
    <source>
        <dbReference type="Proteomes" id="UP000054321"/>
    </source>
</evidence>
<feature type="non-terminal residue" evidence="6">
    <location>
        <position position="524"/>
    </location>
</feature>
<dbReference type="AlphaFoldDB" id="A0A0C3CR99"/>
<dbReference type="PANTHER" id="PTHR10629">
    <property type="entry name" value="CYTOSINE-SPECIFIC METHYLTRANSFERASE"/>
    <property type="match status" value="1"/>
</dbReference>
<dbReference type="Proteomes" id="UP000054321">
    <property type="component" value="Unassembled WGS sequence"/>
</dbReference>
<dbReference type="OrthoDB" id="414133at2759"/>
<evidence type="ECO:0000256" key="4">
    <source>
        <dbReference type="ARBA" id="ARBA00022691"/>
    </source>
</evidence>
<dbReference type="GO" id="GO:0044027">
    <property type="term" value="P:negative regulation of gene expression via chromosomal CpG island methylation"/>
    <property type="evidence" value="ECO:0007669"/>
    <property type="project" value="TreeGrafter"/>
</dbReference>
<protein>
    <recommendedName>
        <fullName evidence="1">DNA (cytosine-5-)-methyltransferase</fullName>
        <ecNumber evidence="1">2.1.1.37</ecNumber>
    </recommendedName>
</protein>
<evidence type="ECO:0000256" key="1">
    <source>
        <dbReference type="ARBA" id="ARBA00011975"/>
    </source>
</evidence>
<dbReference type="PROSITE" id="PS51679">
    <property type="entry name" value="SAM_MT_C5"/>
    <property type="match status" value="1"/>
</dbReference>
<dbReference type="GO" id="GO:0003886">
    <property type="term" value="F:DNA (cytosine-5-)-methyltransferase activity"/>
    <property type="evidence" value="ECO:0007669"/>
    <property type="project" value="UniProtKB-EC"/>
</dbReference>
<proteinExistence type="inferred from homology"/>
<evidence type="ECO:0000256" key="5">
    <source>
        <dbReference type="PROSITE-ProRule" id="PRU01016"/>
    </source>
</evidence>
<dbReference type="SUPFAM" id="SSF53335">
    <property type="entry name" value="S-adenosyl-L-methionine-dependent methyltransferases"/>
    <property type="match status" value="1"/>
</dbReference>
<dbReference type="GO" id="GO:0005634">
    <property type="term" value="C:nucleus"/>
    <property type="evidence" value="ECO:0007669"/>
    <property type="project" value="TreeGrafter"/>
</dbReference>
<sequence length="524" mass="58888">RNPPVMQPLMKIETVYHMKFLLRPKKTVEISDGDFLHITDIIRNTLSGEVTLRGIRYQRCNALNGMLERKLNEICLFYEIDIDDPRTPSEQSAIEVPVEKVNFLRHIRRTNLSFPLGRNFAAEQFRSSEEIAAEGGLTARWKYTCKYHSANDRYNNRWLERSLETFSEQECTNGYGVSNAERRFQWRGETIMGGSHVPSLMEGNWTGSQMLTFGDGFCGAGGTTRGAVMAGLKVKWGFDFWENACKTWETNFKDAACYCMPSDKFVRMAQSSSGGEDIKVDILHLSPPCQYFSPAHTVNGVDDEMNTASLYAVLEVVKAVRPRVVTLEQTFGILGAKCRWYFSSVIHMFATLRFSVRWAIVPLSTWGLPQRRHRLIIIGACPGEILPTMPSPTHSESGEGGLKPFVTVNETLSKIPPDADHHDPDRLVFADGREMRPWDGNKILPRAMTTSGGQNYHPSGTRDFTLREYACLQGFPINHAFVGSGIKKQIGNAVPPCVAKVLFKSIKRNLDEADGVVAAQDFVL</sequence>
<dbReference type="STRING" id="913774.A0A0C3CR99"/>
<comment type="similarity">
    <text evidence="5">Belongs to the class I-like SAM-binding methyltransferase superfamily. C5-methyltransferase family.</text>
</comment>
<dbReference type="Gene3D" id="3.90.120.10">
    <property type="entry name" value="DNA Methylase, subunit A, domain 2"/>
    <property type="match status" value="1"/>
</dbReference>
<dbReference type="PROSITE" id="PS00095">
    <property type="entry name" value="C5_MTASE_2"/>
    <property type="match status" value="1"/>
</dbReference>
<dbReference type="Pfam" id="PF00145">
    <property type="entry name" value="DNA_methylase"/>
    <property type="match status" value="2"/>
</dbReference>
<dbReference type="GO" id="GO:0032259">
    <property type="term" value="P:methylation"/>
    <property type="evidence" value="ECO:0007669"/>
    <property type="project" value="UniProtKB-KW"/>
</dbReference>
<keyword evidence="3 5" id="KW-0808">Transferase</keyword>
<dbReference type="EC" id="2.1.1.37" evidence="1"/>
<accession>A0A0C3CR99</accession>
<evidence type="ECO:0000256" key="2">
    <source>
        <dbReference type="ARBA" id="ARBA00022603"/>
    </source>
</evidence>
<keyword evidence="7" id="KW-1185">Reference proteome</keyword>
<dbReference type="InterPro" id="IPR029063">
    <property type="entry name" value="SAM-dependent_MTases_sf"/>
</dbReference>
<name>A0A0C3CR99_OIDMZ</name>
<reference evidence="6 7" key="1">
    <citation type="submission" date="2014-04" db="EMBL/GenBank/DDBJ databases">
        <authorList>
            <consortium name="DOE Joint Genome Institute"/>
            <person name="Kuo A."/>
            <person name="Martino E."/>
            <person name="Perotto S."/>
            <person name="Kohler A."/>
            <person name="Nagy L.G."/>
            <person name="Floudas D."/>
            <person name="Copeland A."/>
            <person name="Barry K.W."/>
            <person name="Cichocki N."/>
            <person name="Veneault-Fourrey C."/>
            <person name="LaButti K."/>
            <person name="Lindquist E.A."/>
            <person name="Lipzen A."/>
            <person name="Lundell T."/>
            <person name="Morin E."/>
            <person name="Murat C."/>
            <person name="Sun H."/>
            <person name="Tunlid A."/>
            <person name="Henrissat B."/>
            <person name="Grigoriev I.V."/>
            <person name="Hibbett D.S."/>
            <person name="Martin F."/>
            <person name="Nordberg H.P."/>
            <person name="Cantor M.N."/>
            <person name="Hua S.X."/>
        </authorList>
    </citation>
    <scope>NUCLEOTIDE SEQUENCE [LARGE SCALE GENOMIC DNA]</scope>
    <source>
        <strain evidence="6 7">Zn</strain>
    </source>
</reference>
<dbReference type="InParanoid" id="A0A0C3CR99"/>
<dbReference type="Gene3D" id="3.40.50.150">
    <property type="entry name" value="Vaccinia Virus protein VP39"/>
    <property type="match status" value="1"/>
</dbReference>
<dbReference type="HOGENOM" id="CLU_012943_2_1_1"/>
<evidence type="ECO:0000313" key="6">
    <source>
        <dbReference type="EMBL" id="KIN01554.1"/>
    </source>
</evidence>
<dbReference type="InterPro" id="IPR031303">
    <property type="entry name" value="C5_meth_CS"/>
</dbReference>
<dbReference type="GO" id="GO:0003677">
    <property type="term" value="F:DNA binding"/>
    <property type="evidence" value="ECO:0007669"/>
    <property type="project" value="TreeGrafter"/>
</dbReference>